<feature type="transmembrane region" description="Helical" evidence="6">
    <location>
        <begin position="276"/>
        <end position="299"/>
    </location>
</feature>
<accession>A0A814Q8N5</accession>
<feature type="region of interest" description="Disordered" evidence="5">
    <location>
        <begin position="1"/>
        <end position="20"/>
    </location>
</feature>
<comment type="caution">
    <text evidence="8">The sequence shown here is derived from an EMBL/GenBank/DDBJ whole genome shotgun (WGS) entry which is preliminary data.</text>
</comment>
<protein>
    <recommendedName>
        <fullName evidence="7">G-protein coupled receptors family 1 profile domain-containing protein</fullName>
    </recommendedName>
</protein>
<evidence type="ECO:0000256" key="4">
    <source>
        <dbReference type="ARBA" id="ARBA00023136"/>
    </source>
</evidence>
<dbReference type="PROSITE" id="PS50262">
    <property type="entry name" value="G_PROTEIN_RECEP_F1_2"/>
    <property type="match status" value="1"/>
</dbReference>
<gene>
    <name evidence="9" type="ORF">BYL167_LOCUS2705</name>
    <name evidence="8" type="ORF">CJN711_LOCUS7892</name>
</gene>
<name>A0A814Q8N5_9BILA</name>
<dbReference type="EMBL" id="CAJOBH010000482">
    <property type="protein sequence ID" value="CAF3795707.1"/>
    <property type="molecule type" value="Genomic_DNA"/>
</dbReference>
<feature type="transmembrane region" description="Helical" evidence="6">
    <location>
        <begin position="143"/>
        <end position="162"/>
    </location>
</feature>
<feature type="transmembrane region" description="Helical" evidence="6">
    <location>
        <begin position="64"/>
        <end position="84"/>
    </location>
</feature>
<evidence type="ECO:0000313" key="9">
    <source>
        <dbReference type="EMBL" id="CAF3795707.1"/>
    </source>
</evidence>
<dbReference type="Proteomes" id="UP000681967">
    <property type="component" value="Unassembled WGS sequence"/>
</dbReference>
<feature type="transmembrane region" description="Helical" evidence="6">
    <location>
        <begin position="31"/>
        <end position="52"/>
    </location>
</feature>
<dbReference type="AlphaFoldDB" id="A0A814Q8N5"/>
<keyword evidence="4 6" id="KW-0472">Membrane</keyword>
<feature type="transmembrane region" description="Helical" evidence="6">
    <location>
        <begin position="104"/>
        <end position="123"/>
    </location>
</feature>
<evidence type="ECO:0000259" key="7">
    <source>
        <dbReference type="PROSITE" id="PS50262"/>
    </source>
</evidence>
<evidence type="ECO:0000256" key="6">
    <source>
        <dbReference type="SAM" id="Phobius"/>
    </source>
</evidence>
<dbReference type="Proteomes" id="UP000663855">
    <property type="component" value="Unassembled WGS sequence"/>
</dbReference>
<feature type="transmembrane region" description="Helical" evidence="6">
    <location>
        <begin position="202"/>
        <end position="221"/>
    </location>
</feature>
<dbReference type="EMBL" id="CAJNOV010002812">
    <property type="protein sequence ID" value="CAF1117086.1"/>
    <property type="molecule type" value="Genomic_DNA"/>
</dbReference>
<keyword evidence="2 6" id="KW-0812">Transmembrane</keyword>
<evidence type="ECO:0000313" key="8">
    <source>
        <dbReference type="EMBL" id="CAF1117086.1"/>
    </source>
</evidence>
<dbReference type="SUPFAM" id="SSF81321">
    <property type="entry name" value="Family A G protein-coupled receptor-like"/>
    <property type="match status" value="1"/>
</dbReference>
<organism evidence="8 10">
    <name type="scientific">Rotaria magnacalcarata</name>
    <dbReference type="NCBI Taxonomy" id="392030"/>
    <lineage>
        <taxon>Eukaryota</taxon>
        <taxon>Metazoa</taxon>
        <taxon>Spiralia</taxon>
        <taxon>Gnathifera</taxon>
        <taxon>Rotifera</taxon>
        <taxon>Eurotatoria</taxon>
        <taxon>Bdelloidea</taxon>
        <taxon>Philodinida</taxon>
        <taxon>Philodinidae</taxon>
        <taxon>Rotaria</taxon>
    </lineage>
</organism>
<keyword evidence="3 6" id="KW-1133">Transmembrane helix</keyword>
<evidence type="ECO:0000313" key="10">
    <source>
        <dbReference type="Proteomes" id="UP000663855"/>
    </source>
</evidence>
<evidence type="ECO:0000256" key="1">
    <source>
        <dbReference type="ARBA" id="ARBA00004370"/>
    </source>
</evidence>
<comment type="subcellular location">
    <subcellularLocation>
        <location evidence="1">Membrane</location>
    </subcellularLocation>
</comment>
<dbReference type="InterPro" id="IPR017452">
    <property type="entry name" value="GPCR_Rhodpsn_7TM"/>
</dbReference>
<feature type="domain" description="G-protein coupled receptors family 1 profile" evidence="7">
    <location>
        <begin position="42"/>
        <end position="298"/>
    </location>
</feature>
<feature type="transmembrane region" description="Helical" evidence="6">
    <location>
        <begin position="242"/>
        <end position="264"/>
    </location>
</feature>
<evidence type="ECO:0000256" key="3">
    <source>
        <dbReference type="ARBA" id="ARBA00022989"/>
    </source>
</evidence>
<reference evidence="8" key="1">
    <citation type="submission" date="2021-02" db="EMBL/GenBank/DDBJ databases">
        <authorList>
            <person name="Nowell W R."/>
        </authorList>
    </citation>
    <scope>NUCLEOTIDE SEQUENCE</scope>
</reference>
<evidence type="ECO:0000256" key="5">
    <source>
        <dbReference type="SAM" id="MobiDB-lite"/>
    </source>
</evidence>
<dbReference type="Gene3D" id="1.20.1070.10">
    <property type="entry name" value="Rhodopsin 7-helix transmembrane proteins"/>
    <property type="match status" value="1"/>
</dbReference>
<sequence length="333" mass="38567">MSDNQYSNNSDNNSSGSSSNGGLSLVARFRILLPFNIVSTISTFIVLFHIFINRRARTNIKNHIFIILLIFGLTVQLIDVPLYLNFIVHGAVVPATPVTCLTWKFVDTGLYIGLICLMGWMAFERHIIVFHERLLATRKRRIIIHYIPISIIILYYVIYYMYVLMFYPCENSYDYTSVYCGYSVCYTNNINLKTWDTIVNNVIPPLLEPLMTLSFLFRVIWHKHRSHQPMHWRKHRKMAIQLFALSIPNFFINFPVDVLLIAQLCGIPSNLGDNMLAYFYLLSYFVIFIFSFICLVSFIDIKKIVQEKIVGRRSVATVAPTRIALRPTTYGAT</sequence>
<proteinExistence type="predicted"/>
<evidence type="ECO:0000256" key="2">
    <source>
        <dbReference type="ARBA" id="ARBA00022692"/>
    </source>
</evidence>
<dbReference type="GO" id="GO:0016020">
    <property type="term" value="C:membrane"/>
    <property type="evidence" value="ECO:0007669"/>
    <property type="project" value="UniProtKB-SubCell"/>
</dbReference>